<organism evidence="1">
    <name type="scientific">Desulfofervidus auxilii</name>
    <dbReference type="NCBI Taxonomy" id="1621989"/>
    <lineage>
        <taxon>Bacteria</taxon>
        <taxon>Pseudomonadati</taxon>
        <taxon>Thermodesulfobacteriota</taxon>
        <taxon>Candidatus Desulfofervidia</taxon>
        <taxon>Candidatus Desulfofervidales</taxon>
        <taxon>Candidatus Desulfofervidaceae</taxon>
        <taxon>Candidatus Desulfofervidus</taxon>
    </lineage>
</organism>
<comment type="caution">
    <text evidence="1">The sequence shown here is derived from an EMBL/GenBank/DDBJ whole genome shotgun (WGS) entry which is preliminary data.</text>
</comment>
<accession>A0A7V0I9I8</accession>
<dbReference type="AlphaFoldDB" id="A0A7V0I9I8"/>
<dbReference type="InterPro" id="IPR017850">
    <property type="entry name" value="Alkaline_phosphatase_core_sf"/>
</dbReference>
<evidence type="ECO:0008006" key="2">
    <source>
        <dbReference type="Google" id="ProtNLM"/>
    </source>
</evidence>
<dbReference type="Proteomes" id="UP000885706">
    <property type="component" value="Unassembled WGS sequence"/>
</dbReference>
<dbReference type="PANTHER" id="PTHR10151">
    <property type="entry name" value="ECTONUCLEOTIDE PYROPHOSPHATASE/PHOSPHODIESTERASE"/>
    <property type="match status" value="1"/>
</dbReference>
<sequence length="549" mass="63482">MKLLIIGLDGATLDIIEPLVKAGKLPTFASFMKEGAWGKLKSTVLPVSPPAWTSFMTGKNPGKHGVFGFFTNLPRQYKTRLVTASDVKAKPFWEFFKPDQRIGLVEVPMTYPPKPINGVMISGMIVPSHLKIFTYPSSLHTELIRELGDYPIDRWLQEYIQKADPIEGLKALYYYTSFRQKAALYLIEKKGPFDFFMVVFRGTDFVQHYAFKFLDKDYTSKHPEEEDKFGEVIYQFYERMDVYIAELIQKVGKDCTVIIMSDHGGGPLKKYFYINRWLIKEGYLKLKKEAKKRQIKVRKRPLERVFKRLHLEHFLPASLKRVKLPLPCVVEYPPEELVDWENTKAYANLVWTDGVIRINLKGREPYGCVNEKEYELFKDEIKEKLLSLVDPETGKPFIEAVYKREEIYHGPYVKDAPDLLIITKDIEYAFKIDLIEDKFLETPTNPSPATHRMDGIFFIKGPTVCEGRELNNLNITDIAPTALYLMGCEVPKDMDGRIIKEAIKEEYIKQHPIVFSKKEDQKEITAATTFSEEEIAEIEKELKSLGYMG</sequence>
<dbReference type="EMBL" id="DQWQ01000009">
    <property type="protein sequence ID" value="HDD35200.1"/>
    <property type="molecule type" value="Genomic_DNA"/>
</dbReference>
<reference evidence="1" key="1">
    <citation type="journal article" date="2020" name="mSystems">
        <title>Genome- and Community-Level Interaction Insights into Carbon Utilization and Element Cycling Functions of Hydrothermarchaeota in Hydrothermal Sediment.</title>
        <authorList>
            <person name="Zhou Z."/>
            <person name="Liu Y."/>
            <person name="Xu W."/>
            <person name="Pan J."/>
            <person name="Luo Z.H."/>
            <person name="Li M."/>
        </authorList>
    </citation>
    <scope>NUCLEOTIDE SEQUENCE [LARGE SCALE GENOMIC DNA]</scope>
    <source>
        <strain evidence="1">HyVt-113</strain>
    </source>
</reference>
<dbReference type="GO" id="GO:0016787">
    <property type="term" value="F:hydrolase activity"/>
    <property type="evidence" value="ECO:0007669"/>
    <property type="project" value="UniProtKB-ARBA"/>
</dbReference>
<dbReference type="InterPro" id="IPR002591">
    <property type="entry name" value="Phosphodiest/P_Trfase"/>
</dbReference>
<protein>
    <recommendedName>
        <fullName evidence="2">Phosphodiesterase</fullName>
    </recommendedName>
</protein>
<dbReference type="PANTHER" id="PTHR10151:SF120">
    <property type="entry name" value="BIS(5'-ADENOSYL)-TRIPHOSPHATASE"/>
    <property type="match status" value="1"/>
</dbReference>
<dbReference type="Pfam" id="PF01663">
    <property type="entry name" value="Phosphodiest"/>
    <property type="match status" value="1"/>
</dbReference>
<evidence type="ECO:0000313" key="1">
    <source>
        <dbReference type="EMBL" id="HDD35200.1"/>
    </source>
</evidence>
<gene>
    <name evidence="1" type="ORF">ENF30_00190</name>
</gene>
<proteinExistence type="predicted"/>
<dbReference type="SUPFAM" id="SSF53649">
    <property type="entry name" value="Alkaline phosphatase-like"/>
    <property type="match status" value="1"/>
</dbReference>
<name>A0A7V0I9I8_DESA2</name>
<dbReference type="Gene3D" id="3.40.720.10">
    <property type="entry name" value="Alkaline Phosphatase, subunit A"/>
    <property type="match status" value="2"/>
</dbReference>